<keyword evidence="3" id="KW-1185">Reference proteome</keyword>
<proteinExistence type="predicted"/>
<dbReference type="Pfam" id="PF11454">
    <property type="entry name" value="DUF3016"/>
    <property type="match status" value="1"/>
</dbReference>
<comment type="caution">
    <text evidence="2">The sequence shown here is derived from an EMBL/GenBank/DDBJ whole genome shotgun (WGS) entry which is preliminary data.</text>
</comment>
<feature type="chain" id="PRO_5046387989" evidence="1">
    <location>
        <begin position="22"/>
        <end position="169"/>
    </location>
</feature>
<sequence length="169" mass="19119">MCTRMLLLGGALALLSGVGSAVGEDGRVEVEFLSPEKYTDARLDDGFRKGASKGVTEGLEKYLRKRAPDHLQAGQRLHVEFVDIDLAGDYEPTTQIALHDVRIVKRIYPPRLVFRWELKDSQGGTLRAGEEDLRDLGFQDRGGGYDRDPLRYETHMLRRWLQDTFPRGS</sequence>
<gene>
    <name evidence="2" type="ORF">M0G41_05965</name>
</gene>
<reference evidence="2" key="1">
    <citation type="submission" date="2022-04" db="EMBL/GenBank/DDBJ databases">
        <title>Lysobacter sp. CAU 1642 isolated from sea sand.</title>
        <authorList>
            <person name="Kim W."/>
        </authorList>
    </citation>
    <scope>NUCLEOTIDE SEQUENCE</scope>
    <source>
        <strain evidence="2">CAU 1642</strain>
    </source>
</reference>
<evidence type="ECO:0000313" key="3">
    <source>
        <dbReference type="Proteomes" id="UP001431449"/>
    </source>
</evidence>
<evidence type="ECO:0000256" key="1">
    <source>
        <dbReference type="SAM" id="SignalP"/>
    </source>
</evidence>
<keyword evidence="1" id="KW-0732">Signal</keyword>
<dbReference type="Proteomes" id="UP001431449">
    <property type="component" value="Unassembled WGS sequence"/>
</dbReference>
<dbReference type="EMBL" id="JALNMH010000004">
    <property type="protein sequence ID" value="MCK7593215.1"/>
    <property type="molecule type" value="Genomic_DNA"/>
</dbReference>
<protein>
    <submittedName>
        <fullName evidence="2">DUF3016 domain-containing protein</fullName>
    </submittedName>
</protein>
<accession>A0ABT0GF97</accession>
<evidence type="ECO:0000313" key="2">
    <source>
        <dbReference type="EMBL" id="MCK7593215.1"/>
    </source>
</evidence>
<dbReference type="InterPro" id="IPR021557">
    <property type="entry name" value="DUF3016"/>
</dbReference>
<feature type="signal peptide" evidence="1">
    <location>
        <begin position="1"/>
        <end position="21"/>
    </location>
</feature>
<dbReference type="RefSeq" id="WP_248206457.1">
    <property type="nucleotide sequence ID" value="NZ_JALNMH010000004.1"/>
</dbReference>
<organism evidence="2 3">
    <name type="scientific">Pseudomarimonas salicorniae</name>
    <dbReference type="NCBI Taxonomy" id="2933270"/>
    <lineage>
        <taxon>Bacteria</taxon>
        <taxon>Pseudomonadati</taxon>
        <taxon>Pseudomonadota</taxon>
        <taxon>Gammaproteobacteria</taxon>
        <taxon>Lysobacterales</taxon>
        <taxon>Lysobacteraceae</taxon>
        <taxon>Pseudomarimonas</taxon>
    </lineage>
</organism>
<name>A0ABT0GF97_9GAMM</name>